<dbReference type="Pfam" id="PF13338">
    <property type="entry name" value="AbiEi_4"/>
    <property type="match status" value="1"/>
</dbReference>
<dbReference type="AlphaFoldDB" id="A0A936NE72"/>
<dbReference type="EMBL" id="JADJZA010000007">
    <property type="protein sequence ID" value="MBK9297382.1"/>
    <property type="molecule type" value="Genomic_DNA"/>
</dbReference>
<protein>
    <submittedName>
        <fullName evidence="2">Type IV toxin-antitoxin system AbiEi family antitoxin domain-containing protein</fullName>
    </submittedName>
</protein>
<proteinExistence type="predicted"/>
<gene>
    <name evidence="2" type="ORF">IPN02_11235</name>
</gene>
<evidence type="ECO:0000259" key="1">
    <source>
        <dbReference type="Pfam" id="PF13338"/>
    </source>
</evidence>
<reference evidence="2 3" key="1">
    <citation type="submission" date="2020-10" db="EMBL/GenBank/DDBJ databases">
        <title>Connecting structure to function with the recovery of over 1000 high-quality activated sludge metagenome-assembled genomes encoding full-length rRNA genes using long-read sequencing.</title>
        <authorList>
            <person name="Singleton C.M."/>
            <person name="Petriglieri F."/>
            <person name="Kristensen J.M."/>
            <person name="Kirkegaard R.H."/>
            <person name="Michaelsen T.Y."/>
            <person name="Andersen M.H."/>
            <person name="Karst S.M."/>
            <person name="Dueholm M.S."/>
            <person name="Nielsen P.H."/>
            <person name="Albertsen M."/>
        </authorList>
    </citation>
    <scope>NUCLEOTIDE SEQUENCE [LARGE SCALE GENOMIC DNA]</scope>
    <source>
        <strain evidence="2">Lyne_18-Q3-R50-59_MAXAC.006</strain>
    </source>
</reference>
<comment type="caution">
    <text evidence="2">The sequence shown here is derived from an EMBL/GenBank/DDBJ whole genome shotgun (WGS) entry which is preliminary data.</text>
</comment>
<dbReference type="Proteomes" id="UP000727993">
    <property type="component" value="Unassembled WGS sequence"/>
</dbReference>
<evidence type="ECO:0000313" key="3">
    <source>
        <dbReference type="Proteomes" id="UP000727993"/>
    </source>
</evidence>
<accession>A0A936NE72</accession>
<sequence length="313" mass="34953">MATASSPNLETATRDRRWVALARQYRVFSAADAERFGISGDALRQRASAGGLLRVGRGWYAMADRPLTWTHRIDWATRATGGVASHRSAAVLWKLEGFQASKPEVLVPFERRVRPEGVKVRRSRRWDRGEHTTRDQIGVVGPEVLVGQLASMLPRARLRAVVDQLIREHHASLTSLARFHHETPPGTAGRTVLGEVLGEYAEDQRVPMSDFSRMVADLLVGAGLPEPLLEHQFWDDDGLIQMVDLAYPGVLAIGLDSLAHHRDRATFIGDRRARNRLELLGVKVLLFTWWDYTEHPERLVAQVRSLLAGATAA</sequence>
<feature type="domain" description="AbiEi antitoxin N-terminal" evidence="1">
    <location>
        <begin position="20"/>
        <end position="62"/>
    </location>
</feature>
<dbReference type="InterPro" id="IPR025159">
    <property type="entry name" value="AbiEi_N"/>
</dbReference>
<organism evidence="2 3">
    <name type="scientific">Candidatus Neomicrothrix subdominans</name>
    <dbReference type="NCBI Taxonomy" id="2954438"/>
    <lineage>
        <taxon>Bacteria</taxon>
        <taxon>Bacillati</taxon>
        <taxon>Actinomycetota</taxon>
        <taxon>Acidimicrobiia</taxon>
        <taxon>Acidimicrobiales</taxon>
        <taxon>Microthrixaceae</taxon>
        <taxon>Candidatus Neomicrothrix</taxon>
    </lineage>
</organism>
<name>A0A936NE72_9ACTN</name>
<evidence type="ECO:0000313" key="2">
    <source>
        <dbReference type="EMBL" id="MBK9297382.1"/>
    </source>
</evidence>